<evidence type="ECO:0000313" key="2">
    <source>
        <dbReference type="Proteomes" id="UP000283633"/>
    </source>
</evidence>
<comment type="caution">
    <text evidence="1">The sequence shown here is derived from an EMBL/GenBank/DDBJ whole genome shotgun (WGS) entry which is preliminary data.</text>
</comment>
<organism evidence="1 2">
    <name type="scientific">Lactiplantibacillus garii</name>
    <dbReference type="NCBI Taxonomy" id="2306423"/>
    <lineage>
        <taxon>Bacteria</taxon>
        <taxon>Bacillati</taxon>
        <taxon>Bacillota</taxon>
        <taxon>Bacilli</taxon>
        <taxon>Lactobacillales</taxon>
        <taxon>Lactobacillaceae</taxon>
        <taxon>Lactiplantibacillus</taxon>
    </lineage>
</organism>
<keyword evidence="2" id="KW-1185">Reference proteome</keyword>
<dbReference type="InterPro" id="IPR050624">
    <property type="entry name" value="HTH-type_Tx_Regulator"/>
</dbReference>
<reference evidence="1 2" key="1">
    <citation type="submission" date="2018-08" db="EMBL/GenBank/DDBJ databases">
        <title>Genome Lactobacillus garii FI11369.</title>
        <authorList>
            <person name="Diaz M."/>
            <person name="Narbad A."/>
        </authorList>
    </citation>
    <scope>NUCLEOTIDE SEQUENCE [LARGE SCALE GENOMIC DNA]</scope>
    <source>
        <strain evidence="1 2">FI11369</strain>
    </source>
</reference>
<protein>
    <submittedName>
        <fullName evidence="1">TetR/AcrR family transcriptional regulator</fullName>
    </submittedName>
</protein>
<evidence type="ECO:0000313" key="1">
    <source>
        <dbReference type="EMBL" id="RRK09205.1"/>
    </source>
</evidence>
<dbReference type="OrthoDB" id="9810250at2"/>
<dbReference type="Proteomes" id="UP000283633">
    <property type="component" value="Unassembled WGS sequence"/>
</dbReference>
<accession>A0A3R8J4X1</accession>
<dbReference type="RefSeq" id="WP_125073432.1">
    <property type="nucleotide sequence ID" value="NZ_QWZQ01000091.1"/>
</dbReference>
<dbReference type="EMBL" id="QWZQ01000091">
    <property type="protein sequence ID" value="RRK09205.1"/>
    <property type="molecule type" value="Genomic_DNA"/>
</dbReference>
<dbReference type="PANTHER" id="PTHR43479:SF11">
    <property type="entry name" value="ACREF_ENVCD OPERON REPRESSOR-RELATED"/>
    <property type="match status" value="1"/>
</dbReference>
<dbReference type="SUPFAM" id="SSF46689">
    <property type="entry name" value="Homeodomain-like"/>
    <property type="match status" value="1"/>
</dbReference>
<dbReference type="InterPro" id="IPR009057">
    <property type="entry name" value="Homeodomain-like_sf"/>
</dbReference>
<name>A0A3R8J4X1_9LACO</name>
<gene>
    <name evidence="1" type="ORF">D1831_14125</name>
</gene>
<sequence>MYHIKKDKRAKKSAKLIIAAMDTCLVGQDFEELTITEICQVSTVSRATFYRLFDSLQDVIDYKCELFAENFSKTVRGTTSLKDLQIAFFTEWMSNIKLFKLVVSLKRTDIIYECHRKQLVEIGNGFVNYGSDITLSDHHIAILTSTMIGTLLVWYNHGCQESPQQLVTSLNQVLRDITSIFG</sequence>
<dbReference type="Gene3D" id="1.10.357.10">
    <property type="entry name" value="Tetracycline Repressor, domain 2"/>
    <property type="match status" value="1"/>
</dbReference>
<proteinExistence type="predicted"/>
<dbReference type="AlphaFoldDB" id="A0A3R8J4X1"/>
<dbReference type="PANTHER" id="PTHR43479">
    <property type="entry name" value="ACREF/ENVCD OPERON REPRESSOR-RELATED"/>
    <property type="match status" value="1"/>
</dbReference>